<reference evidence="1" key="1">
    <citation type="submission" date="2021-02" db="EMBL/GenBank/DDBJ databases">
        <title>Strain Y2R2, a novel species of the genus Halomonas.</title>
        <authorList>
            <person name="Huang H."/>
        </authorList>
    </citation>
    <scope>NUCLEOTIDE SEQUENCE</scope>
    <source>
        <strain evidence="1">Y2R2</strain>
    </source>
</reference>
<accession>A0A5C1NCB7</accession>
<gene>
    <name evidence="1" type="ORF">E4T21_04215</name>
</gene>
<organism evidence="1 2">
    <name type="scientific">Halomonas binhaiensis</name>
    <dbReference type="NCBI Taxonomy" id="2562282"/>
    <lineage>
        <taxon>Bacteria</taxon>
        <taxon>Pseudomonadati</taxon>
        <taxon>Pseudomonadota</taxon>
        <taxon>Gammaproteobacteria</taxon>
        <taxon>Oceanospirillales</taxon>
        <taxon>Halomonadaceae</taxon>
        <taxon>Halomonas</taxon>
    </lineage>
</organism>
<sequence>MADLLVWGVHTKPQADDMPVVEKIQRDQCISSAYSNTFSPMHRSNTTMPHSGAPEWGIAIWLTRKLMIYVASEERLVAAGTQEPECSLLHEDSVRAGAPVPPAAKISSAAINQRFFHLASRAE</sequence>
<evidence type="ECO:0000313" key="2">
    <source>
        <dbReference type="Proteomes" id="UP000324285"/>
    </source>
</evidence>
<keyword evidence="2" id="KW-1185">Reference proteome</keyword>
<name>A0A5C1NCB7_9GAMM</name>
<dbReference type="KEGG" id="hbh:E4T21_04215"/>
<evidence type="ECO:0000313" key="1">
    <source>
        <dbReference type="EMBL" id="QEM80844.1"/>
    </source>
</evidence>
<dbReference type="AlphaFoldDB" id="A0A5C1NCB7"/>
<dbReference type="Proteomes" id="UP000324285">
    <property type="component" value="Chromosome"/>
</dbReference>
<dbReference type="RefSeq" id="WP_149283813.1">
    <property type="nucleotide sequence ID" value="NZ_CP038437.2"/>
</dbReference>
<proteinExistence type="predicted"/>
<protein>
    <submittedName>
        <fullName evidence="1">Uncharacterized protein</fullName>
    </submittedName>
</protein>
<dbReference type="EMBL" id="CP038437">
    <property type="protein sequence ID" value="QEM80844.1"/>
    <property type="molecule type" value="Genomic_DNA"/>
</dbReference>